<dbReference type="AlphaFoldDB" id="A0AAJ0QSC9"/>
<gene>
    <name evidence="2" type="ORF">LV35_04190</name>
</gene>
<sequence>MWVDQLGEADDCRSGHGRRGGQQRRAGGLDAELPRHRRGDAGNPDRPGVGAGDVLNGGLGPGRAVVVGLLHDVLVRGRLAGRLGKRDVRHLTHHGLSRGGATEDRVALQATPIRAVAVQQRRAAHERAQQSAELDLHGVRVGLVPRGVAAATQRHARVGLREVVVTVEADGNHLTFNQNRSPRPWRSFRRPDRRRPGCAAACRNAGRRPAACPPGP</sequence>
<evidence type="ECO:0000313" key="3">
    <source>
        <dbReference type="Proteomes" id="UP000076296"/>
    </source>
</evidence>
<dbReference type="EMBL" id="LRDT01000082">
    <property type="protein sequence ID" value="KZA07925.1"/>
    <property type="molecule type" value="Genomic_DNA"/>
</dbReference>
<accession>A0AAJ0QSC9</accession>
<protein>
    <submittedName>
        <fullName evidence="2">Uncharacterized protein</fullName>
    </submittedName>
</protein>
<organism evidence="2 3">
    <name type="scientific">Acinetobacter baumannii</name>
    <dbReference type="NCBI Taxonomy" id="470"/>
    <lineage>
        <taxon>Bacteria</taxon>
        <taxon>Pseudomonadati</taxon>
        <taxon>Pseudomonadota</taxon>
        <taxon>Gammaproteobacteria</taxon>
        <taxon>Moraxellales</taxon>
        <taxon>Moraxellaceae</taxon>
        <taxon>Acinetobacter</taxon>
        <taxon>Acinetobacter calcoaceticus/baumannii complex</taxon>
    </lineage>
</organism>
<comment type="caution">
    <text evidence="2">The sequence shown here is derived from an EMBL/GenBank/DDBJ whole genome shotgun (WGS) entry which is preliminary data.</text>
</comment>
<feature type="region of interest" description="Disordered" evidence="1">
    <location>
        <begin position="1"/>
        <end position="51"/>
    </location>
</feature>
<evidence type="ECO:0000313" key="2">
    <source>
        <dbReference type="EMBL" id="KZA07925.1"/>
    </source>
</evidence>
<feature type="region of interest" description="Disordered" evidence="1">
    <location>
        <begin position="179"/>
        <end position="199"/>
    </location>
</feature>
<name>A0AAJ0QSC9_ACIBA</name>
<dbReference type="Proteomes" id="UP000076296">
    <property type="component" value="Unassembled WGS sequence"/>
</dbReference>
<proteinExistence type="predicted"/>
<reference evidence="2 3" key="1">
    <citation type="submission" date="2016-01" db="EMBL/GenBank/DDBJ databases">
        <title>Draft sequences of Acinetobacter baumannii isolates from wounded military personnel.</title>
        <authorList>
            <person name="Arivett B.A."/>
            <person name="Fiester S.E."/>
            <person name="Ream D.C."/>
            <person name="Actis L.A."/>
        </authorList>
    </citation>
    <scope>NUCLEOTIDE SEQUENCE [LARGE SCALE GENOMIC DNA]</scope>
    <source>
        <strain evidence="2 3">AB2828</strain>
    </source>
</reference>
<evidence type="ECO:0000256" key="1">
    <source>
        <dbReference type="SAM" id="MobiDB-lite"/>
    </source>
</evidence>